<dbReference type="STRING" id="649638.Trad_1070"/>
<dbReference type="GO" id="GO:0005886">
    <property type="term" value="C:plasma membrane"/>
    <property type="evidence" value="ECO:0007669"/>
    <property type="project" value="TreeGrafter"/>
</dbReference>
<dbReference type="GO" id="GO:0005524">
    <property type="term" value="F:ATP binding"/>
    <property type="evidence" value="ECO:0007669"/>
    <property type="project" value="UniProtKB-KW"/>
</dbReference>
<dbReference type="Pfam" id="PF00005">
    <property type="entry name" value="ABC_tran"/>
    <property type="match status" value="1"/>
</dbReference>
<feature type="region of interest" description="Disordered" evidence="4">
    <location>
        <begin position="1"/>
        <end position="27"/>
    </location>
</feature>
<dbReference type="GO" id="GO:0098796">
    <property type="term" value="C:membrane protein complex"/>
    <property type="evidence" value="ECO:0007669"/>
    <property type="project" value="UniProtKB-ARBA"/>
</dbReference>
<dbReference type="Gene3D" id="3.40.50.300">
    <property type="entry name" value="P-loop containing nucleotide triphosphate hydrolases"/>
    <property type="match status" value="1"/>
</dbReference>
<keyword evidence="3" id="KW-0067">ATP-binding</keyword>
<evidence type="ECO:0000313" key="6">
    <source>
        <dbReference type="EMBL" id="ADI14197.1"/>
    </source>
</evidence>
<dbReference type="CDD" id="cd03255">
    <property type="entry name" value="ABC_MJ0796_LolCDE_FtsE"/>
    <property type="match status" value="1"/>
</dbReference>
<proteinExistence type="predicted"/>
<protein>
    <submittedName>
        <fullName evidence="6">ABC transporter related protein</fullName>
    </submittedName>
</protein>
<gene>
    <name evidence="6" type="ordered locus">Trad_1070</name>
</gene>
<organism evidence="6 7">
    <name type="scientific">Truepera radiovictrix (strain DSM 17093 / CIP 108686 / LMG 22925 / RQ-24)</name>
    <dbReference type="NCBI Taxonomy" id="649638"/>
    <lineage>
        <taxon>Bacteria</taxon>
        <taxon>Thermotogati</taxon>
        <taxon>Deinococcota</taxon>
        <taxon>Deinococci</taxon>
        <taxon>Trueperales</taxon>
        <taxon>Trueperaceae</taxon>
        <taxon>Truepera</taxon>
    </lineage>
</organism>
<dbReference type="FunFam" id="3.40.50.300:FF:000032">
    <property type="entry name" value="Export ABC transporter ATP-binding protein"/>
    <property type="match status" value="1"/>
</dbReference>
<keyword evidence="7" id="KW-1185">Reference proteome</keyword>
<dbReference type="HOGENOM" id="CLU_000604_1_22_0"/>
<dbReference type="InterPro" id="IPR003593">
    <property type="entry name" value="AAA+_ATPase"/>
</dbReference>
<dbReference type="EMBL" id="CP002049">
    <property type="protein sequence ID" value="ADI14197.1"/>
    <property type="molecule type" value="Genomic_DNA"/>
</dbReference>
<dbReference type="RefSeq" id="WP_013177568.1">
    <property type="nucleotide sequence ID" value="NC_014221.1"/>
</dbReference>
<evidence type="ECO:0000256" key="3">
    <source>
        <dbReference type="ARBA" id="ARBA00022840"/>
    </source>
</evidence>
<reference evidence="6 7" key="2">
    <citation type="journal article" date="2011" name="Stand. Genomic Sci.">
        <title>Complete genome sequence of Truepera radiovictrix type strain (RQ-24).</title>
        <authorList>
            <person name="Ivanova N."/>
            <person name="Rohde C."/>
            <person name="Munk C."/>
            <person name="Nolan M."/>
            <person name="Lucas S."/>
            <person name="Del Rio T.G."/>
            <person name="Tice H."/>
            <person name="Deshpande S."/>
            <person name="Cheng J.F."/>
            <person name="Tapia R."/>
            <person name="Han C."/>
            <person name="Goodwin L."/>
            <person name="Pitluck S."/>
            <person name="Liolios K."/>
            <person name="Mavromatis K."/>
            <person name="Mikhailova N."/>
            <person name="Pati A."/>
            <person name="Chen A."/>
            <person name="Palaniappan K."/>
            <person name="Land M."/>
            <person name="Hauser L."/>
            <person name="Chang Y.J."/>
            <person name="Jeffries C.D."/>
            <person name="Brambilla E."/>
            <person name="Rohde M."/>
            <person name="Goker M."/>
            <person name="Tindall B.J."/>
            <person name="Woyke T."/>
            <person name="Bristow J."/>
            <person name="Eisen J.A."/>
            <person name="Markowitz V."/>
            <person name="Hugenholtz P."/>
            <person name="Kyrpides N.C."/>
            <person name="Klenk H.P."/>
            <person name="Lapidus A."/>
        </authorList>
    </citation>
    <scope>NUCLEOTIDE SEQUENCE [LARGE SCALE GENOMIC DNA]</scope>
    <source>
        <strain evidence="7">DSM 17093 / CIP 108686 / LMG 22925 / RQ-24</strain>
    </source>
</reference>
<dbReference type="SUPFAM" id="SSF52540">
    <property type="entry name" value="P-loop containing nucleoside triphosphate hydrolases"/>
    <property type="match status" value="1"/>
</dbReference>
<keyword evidence="2" id="KW-0547">Nucleotide-binding</keyword>
<feature type="domain" description="ABC transporter" evidence="5">
    <location>
        <begin position="33"/>
        <end position="264"/>
    </location>
</feature>
<dbReference type="InterPro" id="IPR017911">
    <property type="entry name" value="MacB-like_ATP-bd"/>
</dbReference>
<sequence length="267" mass="28736">MRITRNTHTALNAAPHPAPHVAAVSPTPPEPVLELQDVAKRYPKGQGMVDALQGVTLRIERGEHVALVGPSGAGKSTLLYLMGLMDAPTAGRLKLLGRDTTGLSDAERSRLRGRTVGFVFQSFNLLPHLSAWRNVALPLRYAGVSRKERRARALEMLARVGLAERAEHMPSELSGGQEQRVAIARALVIRPQLLLADEPTGNLDSDTGARILELLEAVHARGATLVTVTHSAEVAARAQRTVQLRNGRVWSDTRAGAPEARGDGPSH</sequence>
<dbReference type="GO" id="GO:0022857">
    <property type="term" value="F:transmembrane transporter activity"/>
    <property type="evidence" value="ECO:0007669"/>
    <property type="project" value="UniProtKB-ARBA"/>
</dbReference>
<keyword evidence="1" id="KW-0813">Transport</keyword>
<dbReference type="AlphaFoldDB" id="D7CVG9"/>
<dbReference type="GO" id="GO:0016887">
    <property type="term" value="F:ATP hydrolysis activity"/>
    <property type="evidence" value="ECO:0007669"/>
    <property type="project" value="InterPro"/>
</dbReference>
<dbReference type="InterPro" id="IPR003439">
    <property type="entry name" value="ABC_transporter-like_ATP-bd"/>
</dbReference>
<dbReference type="PANTHER" id="PTHR24220">
    <property type="entry name" value="IMPORT ATP-BINDING PROTEIN"/>
    <property type="match status" value="1"/>
</dbReference>
<feature type="compositionally biased region" description="Low complexity" evidence="4">
    <location>
        <begin position="7"/>
        <end position="25"/>
    </location>
</feature>
<dbReference type="OrthoDB" id="9782239at2"/>
<dbReference type="PANTHER" id="PTHR24220:SF86">
    <property type="entry name" value="ABC TRANSPORTER ABCH.1"/>
    <property type="match status" value="1"/>
</dbReference>
<evidence type="ECO:0000256" key="2">
    <source>
        <dbReference type="ARBA" id="ARBA00022741"/>
    </source>
</evidence>
<dbReference type="InterPro" id="IPR015854">
    <property type="entry name" value="ABC_transpr_LolD-like"/>
</dbReference>
<name>D7CVG9_TRURR</name>
<dbReference type="PROSITE" id="PS50893">
    <property type="entry name" value="ABC_TRANSPORTER_2"/>
    <property type="match status" value="1"/>
</dbReference>
<evidence type="ECO:0000259" key="5">
    <source>
        <dbReference type="PROSITE" id="PS50893"/>
    </source>
</evidence>
<reference evidence="7" key="1">
    <citation type="submission" date="2010-05" db="EMBL/GenBank/DDBJ databases">
        <title>The complete genome of Truepera radiovictris DSM 17093.</title>
        <authorList>
            <consortium name="US DOE Joint Genome Institute (JGI-PGF)"/>
            <person name="Lucas S."/>
            <person name="Copeland A."/>
            <person name="Lapidus A."/>
            <person name="Glavina del Rio T."/>
            <person name="Dalin E."/>
            <person name="Tice H."/>
            <person name="Bruce D."/>
            <person name="Goodwin L."/>
            <person name="Pitluck S."/>
            <person name="Kyrpides N."/>
            <person name="Mavromatis K."/>
            <person name="Ovchinnikova G."/>
            <person name="Munk A.C."/>
            <person name="Detter J.C."/>
            <person name="Han C."/>
            <person name="Tapia R."/>
            <person name="Land M."/>
            <person name="Hauser L."/>
            <person name="Markowitz V."/>
            <person name="Cheng J.-F."/>
            <person name="Hugenholtz P."/>
            <person name="Woyke T."/>
            <person name="Wu D."/>
            <person name="Tindall B."/>
            <person name="Pomrenke H.G."/>
            <person name="Brambilla E."/>
            <person name="Klenk H.-P."/>
            <person name="Eisen J.A."/>
        </authorList>
    </citation>
    <scope>NUCLEOTIDE SEQUENCE [LARGE SCALE GENOMIC DNA]</scope>
    <source>
        <strain evidence="7">DSM 17093 / CIP 108686 / LMG 22925 / RQ-24</strain>
    </source>
</reference>
<dbReference type="Proteomes" id="UP000000379">
    <property type="component" value="Chromosome"/>
</dbReference>
<dbReference type="eggNOG" id="COG1136">
    <property type="taxonomic scope" value="Bacteria"/>
</dbReference>
<evidence type="ECO:0000313" key="7">
    <source>
        <dbReference type="Proteomes" id="UP000000379"/>
    </source>
</evidence>
<accession>D7CVG9</accession>
<dbReference type="SMART" id="SM00382">
    <property type="entry name" value="AAA"/>
    <property type="match status" value="1"/>
</dbReference>
<dbReference type="KEGG" id="tra:Trad_1070"/>
<dbReference type="InterPro" id="IPR027417">
    <property type="entry name" value="P-loop_NTPase"/>
</dbReference>
<evidence type="ECO:0000256" key="4">
    <source>
        <dbReference type="SAM" id="MobiDB-lite"/>
    </source>
</evidence>
<evidence type="ECO:0000256" key="1">
    <source>
        <dbReference type="ARBA" id="ARBA00022448"/>
    </source>
</evidence>